<evidence type="ECO:0000256" key="17">
    <source>
        <dbReference type="ARBA" id="ARBA00023128"/>
    </source>
</evidence>
<gene>
    <name evidence="29" type="ORF">ASZ78_003046</name>
</gene>
<keyword evidence="13" id="KW-0560">Oxidoreductase</keyword>
<dbReference type="STRING" id="9009.A0A226N6D3"/>
<evidence type="ECO:0000256" key="26">
    <source>
        <dbReference type="ARBA" id="ARBA00079181"/>
    </source>
</evidence>
<dbReference type="FunFam" id="1.10.630.10:FF:000017">
    <property type="entry name" value="cytochrome P450 2U1 isoform X1"/>
    <property type="match status" value="1"/>
</dbReference>
<evidence type="ECO:0000256" key="10">
    <source>
        <dbReference type="ARBA" id="ARBA00022824"/>
    </source>
</evidence>
<evidence type="ECO:0000256" key="3">
    <source>
        <dbReference type="ARBA" id="ARBA00004448"/>
    </source>
</evidence>
<dbReference type="FunFam" id="1.10.630.10:FF:000010">
    <property type="entry name" value="cytochrome P450 2W1 isoform X2"/>
    <property type="match status" value="1"/>
</dbReference>
<dbReference type="Proteomes" id="UP000198323">
    <property type="component" value="Unassembled WGS sequence"/>
</dbReference>
<evidence type="ECO:0000256" key="28">
    <source>
        <dbReference type="SAM" id="Phobius"/>
    </source>
</evidence>
<evidence type="ECO:0000256" key="24">
    <source>
        <dbReference type="ARBA" id="ARBA00066560"/>
    </source>
</evidence>
<evidence type="ECO:0000256" key="4">
    <source>
        <dbReference type="ARBA" id="ARBA00004477"/>
    </source>
</evidence>
<feature type="binding site" description="axial binding residue" evidence="27">
    <location>
        <position position="439"/>
    </location>
    <ligand>
        <name>heme</name>
        <dbReference type="ChEBI" id="CHEBI:30413"/>
    </ligand>
    <ligandPart>
        <name>Fe</name>
        <dbReference type="ChEBI" id="CHEBI:18248"/>
    </ligandPart>
</feature>
<dbReference type="InterPro" id="IPR002401">
    <property type="entry name" value="Cyt_P450_E_grp-I"/>
</dbReference>
<keyword evidence="18 28" id="KW-0472">Membrane</keyword>
<dbReference type="GO" id="GO:0006805">
    <property type="term" value="P:xenobiotic metabolic process"/>
    <property type="evidence" value="ECO:0007669"/>
    <property type="project" value="TreeGrafter"/>
</dbReference>
<evidence type="ECO:0000256" key="15">
    <source>
        <dbReference type="ARBA" id="ARBA00023033"/>
    </source>
</evidence>
<evidence type="ECO:0000256" key="11">
    <source>
        <dbReference type="ARBA" id="ARBA00022848"/>
    </source>
</evidence>
<keyword evidence="7 28" id="KW-0812">Transmembrane</keyword>
<protein>
    <recommendedName>
        <fullName evidence="25">Cytochrome P450 2U1</fullName>
        <ecNumber evidence="24">1.14.14.80</ecNumber>
    </recommendedName>
    <alternativeName>
        <fullName evidence="26">Long-chain fatty acid omega-monooxygenase</fullName>
    </alternativeName>
</protein>
<dbReference type="AlphaFoldDB" id="A0A226N6D3"/>
<comment type="subcellular location">
    <subcellularLocation>
        <location evidence="4">Endoplasmic reticulum membrane</location>
        <topology evidence="4">Multi-pass membrane protein</topology>
    </subcellularLocation>
    <subcellularLocation>
        <location evidence="2">Microsome membrane</location>
        <topology evidence="2">Multi-pass membrane protein</topology>
    </subcellularLocation>
    <subcellularLocation>
        <location evidence="3">Mitochondrion inner membrane</location>
        <topology evidence="3">Multi-pass membrane protein</topology>
    </subcellularLocation>
</comment>
<dbReference type="PROSITE" id="PS00086">
    <property type="entry name" value="CYTOCHROME_P450"/>
    <property type="match status" value="2"/>
</dbReference>
<sequence length="873" mass="99601">MDWASLVPVGLLFILILLLILKTQHFWRKQEREKLPPGPQPLPIIGNLHIMDLKKLGPSMLQLSETYGPVFTIQMGMRKIVVLSGYETVKEALVNNADAFAGRPTVPIMEKAGQGKGVIFTSGENWKVMRRFTLSTLRDFGMGKKAVEDHVVEEYGHLADIIESQKGKPLEMSEMMNAAIANIIVSILFGKRFDYEDPTFKRLMSLMNENMRLFGSPSVSLYNLFPILGCFLKDSKSFHQNIKELNDFFKVTVSKYLKILDRNDQRSFIDAFLVRQQEEKGNPNTFFDDENLVVVVRSLFAAGMDTTTTTLRWGLLLMMKYPEIQKKVQEEIDQVIGSNPPRTEHRTKMPYTDAVVHEIQRFANILPLNLPHETTMDVTIKGYFIPKGTYVIPLLNSVLQDKTQWEKPGSFYPEHFLNSEGKFVKKDAFMPFSAGRRICAGETLAKMELFLFFTSLLQRFTFQPPPGVSSSDLDLSPTTRFVVAPVPYKLSKEYGPVFSVQMGQRKIVVISGYETVKEALVNQADAFAERPKIPIFEDLTRGNGKPFDASKIINAAVANIIVSILLGKRFDYEDSRFIRLQHLINESMRLAGKPSVTMYNIFPYLGFLLRANKTLLKNRDEFHAYLKATFLENLKTLDKNDQRSFIDAFLVKQQEEKSTTNGYFHNGNLLSLLSNLFTAGIETVSTTLNWSFLLMLKYPEIQRKVQEEIERVIGSNPPRIEHRTQMPYTDAVIHEVQRFANILPLDLPHETAEDVTLKDYFIPKGTYIIPLLTSVLRDTTQWEKPDMFYPEHFLDSKGKFVKKDAFMPFSAGRRICAGETLAKMELFLFFTSLLQRFTFQPPPGVSSSDLDLSPGISFNVVPKPYKIRAVARS</sequence>
<comment type="function">
    <text evidence="23">A cytochrome P450 monooxygenase involved in the metabolism of arachidonic acid and its conjugates. Mechanistically, uses molecular oxygen inserting one oxygen atom into a substrate, and reducing the second into a water molecule, with two electrons provided by NADPH via cytochrome P450 reductase (CPR; NADPH-ferrihemoprotein reductase). Acts as an omega and omega-1 hydroxylase for arachidonic acid and possibly for other long chain fatty acids. May modulate the arachidonic acid signaling pathway and play a role in other fatty acid signaling processes. May down-regulate the biological activities of N-arachidonoyl-serotonin, an endocannabinoid that has anti-nociceptive effects through inhibition of fatty acid amide hydrolase FAAH, TRPV1 receptor and T-type calcium channels. Catalyzes C-2 oxidation of the indole ring of N-arachidonoyl-serotonin forming a less active product 2-oxo-N-arachidonoyl-serotonin.</text>
</comment>
<evidence type="ECO:0000256" key="22">
    <source>
        <dbReference type="ARBA" id="ARBA00052378"/>
    </source>
</evidence>
<evidence type="ECO:0000256" key="8">
    <source>
        <dbReference type="ARBA" id="ARBA00022723"/>
    </source>
</evidence>
<dbReference type="Pfam" id="PF00067">
    <property type="entry name" value="p450"/>
    <property type="match status" value="2"/>
</dbReference>
<evidence type="ECO:0000256" key="27">
    <source>
        <dbReference type="PIRSR" id="PIRSR602401-1"/>
    </source>
</evidence>
<keyword evidence="14 27" id="KW-0408">Iron</keyword>
<dbReference type="InterPro" id="IPR008069">
    <property type="entry name" value="Cyt_P450_E_grp-I_CYP2D-like"/>
</dbReference>
<evidence type="ECO:0000256" key="23">
    <source>
        <dbReference type="ARBA" id="ARBA00058812"/>
    </source>
</evidence>
<dbReference type="GO" id="GO:0046222">
    <property type="term" value="P:aflatoxin metabolic process"/>
    <property type="evidence" value="ECO:0007669"/>
    <property type="project" value="UniProtKB-ARBA"/>
</dbReference>
<comment type="catalytic activity">
    <reaction evidence="19">
        <text>(5Z,8Z,11Z,14Z)-eicosatetraenoate + reduced [NADPH--hemoprotein reductase] + O2 = 19-hydroxy-(5Z,8Z,11Z,14Z)-eicosatetraenoate + oxidized [NADPH--hemoprotein reductase] + H2O + H(+)</text>
        <dbReference type="Rhea" id="RHEA:39759"/>
        <dbReference type="Rhea" id="RHEA-COMP:11964"/>
        <dbReference type="Rhea" id="RHEA-COMP:11965"/>
        <dbReference type="ChEBI" id="CHEBI:15377"/>
        <dbReference type="ChEBI" id="CHEBI:15378"/>
        <dbReference type="ChEBI" id="CHEBI:15379"/>
        <dbReference type="ChEBI" id="CHEBI:32395"/>
        <dbReference type="ChEBI" id="CHEBI:57618"/>
        <dbReference type="ChEBI" id="CHEBI:58210"/>
        <dbReference type="ChEBI" id="CHEBI:76627"/>
    </reaction>
    <physiologicalReaction direction="left-to-right" evidence="19">
        <dbReference type="Rhea" id="RHEA:39760"/>
    </physiologicalReaction>
</comment>
<evidence type="ECO:0000256" key="2">
    <source>
        <dbReference type="ARBA" id="ARBA00004154"/>
    </source>
</evidence>
<dbReference type="EMBL" id="MCFN01000195">
    <property type="protein sequence ID" value="OXB62880.1"/>
    <property type="molecule type" value="Genomic_DNA"/>
</dbReference>
<keyword evidence="6 27" id="KW-0349">Heme</keyword>
<evidence type="ECO:0000256" key="16">
    <source>
        <dbReference type="ARBA" id="ARBA00023098"/>
    </source>
</evidence>
<dbReference type="GO" id="GO:0020037">
    <property type="term" value="F:heme binding"/>
    <property type="evidence" value="ECO:0007669"/>
    <property type="project" value="InterPro"/>
</dbReference>
<keyword evidence="8 27" id="KW-0479">Metal-binding</keyword>
<evidence type="ECO:0000313" key="30">
    <source>
        <dbReference type="Proteomes" id="UP000198323"/>
    </source>
</evidence>
<evidence type="ECO:0000256" key="25">
    <source>
        <dbReference type="ARBA" id="ARBA00067282"/>
    </source>
</evidence>
<comment type="catalytic activity">
    <reaction evidence="21">
        <text>N-[(5Z,8Z,11Z,14Z)-eicosatetraenoyl]-serotonin + reduced [NADPH--hemoprotein reductase] + O2 = 2-oxo-N-[(5Z,8Z,11Z,14Z)-eicosatetraenoyl]-serotonin + oxidized [NADPH--hemoprotein reductase] + H2O + H(+)</text>
        <dbReference type="Rhea" id="RHEA:50296"/>
        <dbReference type="Rhea" id="RHEA-COMP:11964"/>
        <dbReference type="Rhea" id="RHEA-COMP:11965"/>
        <dbReference type="ChEBI" id="CHEBI:15377"/>
        <dbReference type="ChEBI" id="CHEBI:15378"/>
        <dbReference type="ChEBI" id="CHEBI:15379"/>
        <dbReference type="ChEBI" id="CHEBI:57618"/>
        <dbReference type="ChEBI" id="CHEBI:58210"/>
        <dbReference type="ChEBI" id="CHEBI:132255"/>
        <dbReference type="ChEBI" id="CHEBI:132256"/>
    </reaction>
    <physiologicalReaction direction="left-to-right" evidence="21">
        <dbReference type="Rhea" id="RHEA:50297"/>
    </physiologicalReaction>
</comment>
<comment type="catalytic activity">
    <reaction evidence="20">
        <text>(5Z,8Z,11Z,14Z)-eicosatetraenoate + reduced [NADPH--hemoprotein reductase] + O2 = 20-hydroxy-(5Z,8Z,11Z,14Z)-eicosatetraenoate + oxidized [NADPH--hemoprotein reductase] + H2O + H(+)</text>
        <dbReference type="Rhea" id="RHEA:39755"/>
        <dbReference type="Rhea" id="RHEA-COMP:11964"/>
        <dbReference type="Rhea" id="RHEA-COMP:11965"/>
        <dbReference type="ChEBI" id="CHEBI:15377"/>
        <dbReference type="ChEBI" id="CHEBI:15378"/>
        <dbReference type="ChEBI" id="CHEBI:15379"/>
        <dbReference type="ChEBI" id="CHEBI:32395"/>
        <dbReference type="ChEBI" id="CHEBI:57618"/>
        <dbReference type="ChEBI" id="CHEBI:58210"/>
        <dbReference type="ChEBI" id="CHEBI:76624"/>
    </reaction>
    <physiologicalReaction direction="left-to-right" evidence="20">
        <dbReference type="Rhea" id="RHEA:39756"/>
    </physiologicalReaction>
</comment>
<dbReference type="GO" id="GO:0006082">
    <property type="term" value="P:organic acid metabolic process"/>
    <property type="evidence" value="ECO:0007669"/>
    <property type="project" value="TreeGrafter"/>
</dbReference>
<dbReference type="PRINTS" id="PR00463">
    <property type="entry name" value="EP450I"/>
</dbReference>
<dbReference type="GO" id="GO:0005789">
    <property type="term" value="C:endoplasmic reticulum membrane"/>
    <property type="evidence" value="ECO:0007669"/>
    <property type="project" value="UniProtKB-SubCell"/>
</dbReference>
<comment type="cofactor">
    <cofactor evidence="1 27">
        <name>heme</name>
        <dbReference type="ChEBI" id="CHEBI:30413"/>
    </cofactor>
</comment>
<dbReference type="OrthoDB" id="1055148at2759"/>
<keyword evidence="11" id="KW-0492">Microsome</keyword>
<dbReference type="InterPro" id="IPR017972">
    <property type="entry name" value="Cyt_P450_CS"/>
</dbReference>
<comment type="catalytic activity">
    <reaction evidence="22">
        <text>an omega-methyl-long-chain fatty acid + reduced [NADPH--hemoprotein reductase] + O2 = an omega-hydroxy-long-chain fatty acid + oxidized [NADPH--hemoprotein reductase] + H2O + H(+)</text>
        <dbReference type="Rhea" id="RHEA:56748"/>
        <dbReference type="Rhea" id="RHEA-COMP:11964"/>
        <dbReference type="Rhea" id="RHEA-COMP:11965"/>
        <dbReference type="ChEBI" id="CHEBI:15377"/>
        <dbReference type="ChEBI" id="CHEBI:15378"/>
        <dbReference type="ChEBI" id="CHEBI:15379"/>
        <dbReference type="ChEBI" id="CHEBI:57618"/>
        <dbReference type="ChEBI" id="CHEBI:58210"/>
        <dbReference type="ChEBI" id="CHEBI:140991"/>
        <dbReference type="ChEBI" id="CHEBI:140992"/>
        <dbReference type="EC" id="1.14.14.80"/>
    </reaction>
    <physiologicalReaction direction="left-to-right" evidence="22">
        <dbReference type="Rhea" id="RHEA:56749"/>
    </physiologicalReaction>
</comment>
<keyword evidence="30" id="KW-1185">Reference proteome</keyword>
<dbReference type="GO" id="GO:0005506">
    <property type="term" value="F:iron ion binding"/>
    <property type="evidence" value="ECO:0007669"/>
    <property type="project" value="InterPro"/>
</dbReference>
<dbReference type="InterPro" id="IPR001128">
    <property type="entry name" value="Cyt_P450"/>
</dbReference>
<evidence type="ECO:0000256" key="1">
    <source>
        <dbReference type="ARBA" id="ARBA00001971"/>
    </source>
</evidence>
<keyword evidence="15" id="KW-0503">Monooxygenase</keyword>
<keyword evidence="16" id="KW-0443">Lipid metabolism</keyword>
<dbReference type="PANTHER" id="PTHR24300">
    <property type="entry name" value="CYTOCHROME P450 508A4-RELATED"/>
    <property type="match status" value="1"/>
</dbReference>
<evidence type="ECO:0000256" key="18">
    <source>
        <dbReference type="ARBA" id="ARBA00023136"/>
    </source>
</evidence>
<dbReference type="SUPFAM" id="SSF48264">
    <property type="entry name" value="Cytochrome P450"/>
    <property type="match status" value="2"/>
</dbReference>
<keyword evidence="9" id="KW-0999">Mitochondrion inner membrane</keyword>
<evidence type="ECO:0000256" key="7">
    <source>
        <dbReference type="ARBA" id="ARBA00022692"/>
    </source>
</evidence>
<evidence type="ECO:0000256" key="14">
    <source>
        <dbReference type="ARBA" id="ARBA00023004"/>
    </source>
</evidence>
<name>A0A226N6D3_CALSU</name>
<evidence type="ECO:0000256" key="9">
    <source>
        <dbReference type="ARBA" id="ARBA00022792"/>
    </source>
</evidence>
<evidence type="ECO:0000256" key="12">
    <source>
        <dbReference type="ARBA" id="ARBA00022989"/>
    </source>
</evidence>
<evidence type="ECO:0000256" key="21">
    <source>
        <dbReference type="ARBA" id="ARBA00052159"/>
    </source>
</evidence>
<dbReference type="CDD" id="cd20664">
    <property type="entry name" value="CYP2K"/>
    <property type="match status" value="1"/>
</dbReference>
<keyword evidence="12 28" id="KW-1133">Transmembrane helix</keyword>
<reference evidence="29 30" key="1">
    <citation type="submission" date="2016-07" db="EMBL/GenBank/DDBJ databases">
        <title>Disparate Historic Effective Population Sizes Predicted by Modern Levels of Genome Diversity for the Scaled Quail (Callipepla squamata) and the Northern Bobwhite (Colinus virginianus): Inferences from First and Second Generation Draft Genome Assemblies for Sympatric New World Quail.</title>
        <authorList>
            <person name="Oldeschulte D.L."/>
            <person name="Halley Y.A."/>
            <person name="Bhattarai E.K."/>
            <person name="Brashear W.A."/>
            <person name="Hill J."/>
            <person name="Metz R.P."/>
            <person name="Johnson C.D."/>
            <person name="Rollins D."/>
            <person name="Peterson M.J."/>
            <person name="Bickhart D.M."/>
            <person name="Decker J.E."/>
            <person name="Seabury C.M."/>
        </authorList>
    </citation>
    <scope>NUCLEOTIDE SEQUENCE [LARGE SCALE GENOMIC DNA]</scope>
    <source>
        <strain evidence="29 30">Texas</strain>
        <tissue evidence="29">Leg muscle</tissue>
    </source>
</reference>
<dbReference type="GO" id="GO:0006629">
    <property type="term" value="P:lipid metabolic process"/>
    <property type="evidence" value="ECO:0007669"/>
    <property type="project" value="UniProtKB-KW"/>
</dbReference>
<comment type="caution">
    <text evidence="29">The sequence shown here is derived from an EMBL/GenBank/DDBJ whole genome shotgun (WGS) entry which is preliminary data.</text>
</comment>
<dbReference type="InterPro" id="IPR050182">
    <property type="entry name" value="Cytochrome_P450_fam2"/>
</dbReference>
<proteinExistence type="inferred from homology"/>
<comment type="similarity">
    <text evidence="5">Belongs to the cytochrome P450 family.</text>
</comment>
<evidence type="ECO:0000313" key="29">
    <source>
        <dbReference type="EMBL" id="OXB62880.1"/>
    </source>
</evidence>
<dbReference type="Gene3D" id="1.10.630.10">
    <property type="entry name" value="Cytochrome P450"/>
    <property type="match status" value="2"/>
</dbReference>
<evidence type="ECO:0000256" key="13">
    <source>
        <dbReference type="ARBA" id="ARBA00023002"/>
    </source>
</evidence>
<accession>A0A226N6D3</accession>
<dbReference type="PRINTS" id="PR00385">
    <property type="entry name" value="P450"/>
</dbReference>
<dbReference type="PRINTS" id="PR01686">
    <property type="entry name" value="EP450ICYP2D"/>
</dbReference>
<dbReference type="GO" id="GO:0102033">
    <property type="term" value="F:long-chain fatty acid omega-hydroxylase activity"/>
    <property type="evidence" value="ECO:0007669"/>
    <property type="project" value="UniProtKB-EC"/>
</dbReference>
<feature type="transmembrane region" description="Helical" evidence="28">
    <location>
        <begin position="6"/>
        <end position="23"/>
    </location>
</feature>
<dbReference type="EC" id="1.14.14.80" evidence="24"/>
<keyword evidence="17" id="KW-0496">Mitochondrion</keyword>
<evidence type="ECO:0000256" key="20">
    <source>
        <dbReference type="ARBA" id="ARBA00051320"/>
    </source>
</evidence>
<evidence type="ECO:0000256" key="5">
    <source>
        <dbReference type="ARBA" id="ARBA00010617"/>
    </source>
</evidence>
<keyword evidence="10" id="KW-0256">Endoplasmic reticulum</keyword>
<dbReference type="InterPro" id="IPR036396">
    <property type="entry name" value="Cyt_P450_sf"/>
</dbReference>
<evidence type="ECO:0000256" key="6">
    <source>
        <dbReference type="ARBA" id="ARBA00022617"/>
    </source>
</evidence>
<dbReference type="PANTHER" id="PTHR24300:SF319">
    <property type="entry name" value="CYTOCHROME P450, FAMILY 2, SUBFAMILY AC, POLYPEPTIDE 1"/>
    <property type="match status" value="1"/>
</dbReference>
<dbReference type="GO" id="GO:0005743">
    <property type="term" value="C:mitochondrial inner membrane"/>
    <property type="evidence" value="ECO:0007669"/>
    <property type="project" value="UniProtKB-SubCell"/>
</dbReference>
<organism evidence="29 30">
    <name type="scientific">Callipepla squamata</name>
    <name type="common">Scaled quail</name>
    <dbReference type="NCBI Taxonomy" id="9009"/>
    <lineage>
        <taxon>Eukaryota</taxon>
        <taxon>Metazoa</taxon>
        <taxon>Chordata</taxon>
        <taxon>Craniata</taxon>
        <taxon>Vertebrata</taxon>
        <taxon>Euteleostomi</taxon>
        <taxon>Archelosauria</taxon>
        <taxon>Archosauria</taxon>
        <taxon>Dinosauria</taxon>
        <taxon>Saurischia</taxon>
        <taxon>Theropoda</taxon>
        <taxon>Coelurosauria</taxon>
        <taxon>Aves</taxon>
        <taxon>Neognathae</taxon>
        <taxon>Galloanserae</taxon>
        <taxon>Galliformes</taxon>
        <taxon>Odontophoridae</taxon>
        <taxon>Callipepla</taxon>
    </lineage>
</organism>
<evidence type="ECO:0000256" key="19">
    <source>
        <dbReference type="ARBA" id="ARBA00049206"/>
    </source>
</evidence>